<feature type="domain" description="Beta-lactamase class A catalytic" evidence="1">
    <location>
        <begin position="27"/>
        <end position="168"/>
    </location>
</feature>
<dbReference type="Pfam" id="PF13354">
    <property type="entry name" value="Beta-lactamase2"/>
    <property type="match status" value="1"/>
</dbReference>
<accession>A0ABU7SUZ8</accession>
<name>A0ABU7SUZ8_9LACO</name>
<reference evidence="2 3" key="1">
    <citation type="submission" date="2023-02" db="EMBL/GenBank/DDBJ databases">
        <title>The predominant lactic acid bacteria and yeasts involved in the spontaneous fermentation of millet during the production of the traditional porridge Hausa koko in Ghana.</title>
        <authorList>
            <person name="Atter A."/>
            <person name="Diaz M."/>
        </authorList>
    </citation>
    <scope>NUCLEOTIDE SEQUENCE [LARGE SCALE GENOMIC DNA]</scope>
    <source>
        <strain evidence="2 3">FI11552</strain>
    </source>
</reference>
<dbReference type="EMBL" id="JAQSFA010000033">
    <property type="protein sequence ID" value="MEE6701869.1"/>
    <property type="molecule type" value="Genomic_DNA"/>
</dbReference>
<dbReference type="RefSeq" id="WP_331196297.1">
    <property type="nucleotide sequence ID" value="NZ_JAQSER010000030.1"/>
</dbReference>
<evidence type="ECO:0000313" key="3">
    <source>
        <dbReference type="Proteomes" id="UP001335665"/>
    </source>
</evidence>
<evidence type="ECO:0000313" key="2">
    <source>
        <dbReference type="EMBL" id="MEE6701869.1"/>
    </source>
</evidence>
<dbReference type="SUPFAM" id="SSF56601">
    <property type="entry name" value="beta-lactamase/transpeptidase-like"/>
    <property type="match status" value="1"/>
</dbReference>
<dbReference type="GO" id="GO:0016787">
    <property type="term" value="F:hydrolase activity"/>
    <property type="evidence" value="ECO:0007669"/>
    <property type="project" value="UniProtKB-KW"/>
</dbReference>
<sequence length="192" mass="21415">MPDHRFVTASTTKVAVLAQLLHVTGGNLNATQQDLAQRMIRYSDNTATTNILDWYLGGVRGCQPLFQALGMNATSVDQHWARTETTAGDQLRLIHEIFMTDHSFYLNQRSQNYIKWLMGSVSAGQNWGISAGSRRFYVKNGWNTMYNSSLWNVASIGYIPDGGYTIAVYTDSNPGMQAGIRLIEDLARATQN</sequence>
<organism evidence="2 3">
    <name type="scientific">Limosilactobacillus pontis</name>
    <dbReference type="NCBI Taxonomy" id="35787"/>
    <lineage>
        <taxon>Bacteria</taxon>
        <taxon>Bacillati</taxon>
        <taxon>Bacillota</taxon>
        <taxon>Bacilli</taxon>
        <taxon>Lactobacillales</taxon>
        <taxon>Lactobacillaceae</taxon>
        <taxon>Limosilactobacillus</taxon>
    </lineage>
</organism>
<gene>
    <name evidence="2" type="ORF">PS396_08870</name>
</gene>
<proteinExistence type="predicted"/>
<comment type="caution">
    <text evidence="2">The sequence shown here is derived from an EMBL/GenBank/DDBJ whole genome shotgun (WGS) entry which is preliminary data.</text>
</comment>
<dbReference type="Gene3D" id="3.40.710.10">
    <property type="entry name" value="DD-peptidase/beta-lactamase superfamily"/>
    <property type="match status" value="1"/>
</dbReference>
<protein>
    <submittedName>
        <fullName evidence="2">Serine hydrolase</fullName>
    </submittedName>
</protein>
<keyword evidence="2" id="KW-0378">Hydrolase</keyword>
<dbReference type="InterPro" id="IPR000871">
    <property type="entry name" value="Beta-lactam_class-A"/>
</dbReference>
<dbReference type="InterPro" id="IPR045155">
    <property type="entry name" value="Beta-lactam_cat"/>
</dbReference>
<keyword evidence="3" id="KW-1185">Reference proteome</keyword>
<dbReference type="PANTHER" id="PTHR35333:SF3">
    <property type="entry name" value="BETA-LACTAMASE-TYPE TRANSPEPTIDASE FOLD CONTAINING PROTEIN"/>
    <property type="match status" value="1"/>
</dbReference>
<dbReference type="Proteomes" id="UP001335665">
    <property type="component" value="Unassembled WGS sequence"/>
</dbReference>
<dbReference type="InterPro" id="IPR012338">
    <property type="entry name" value="Beta-lactam/transpept-like"/>
</dbReference>
<evidence type="ECO:0000259" key="1">
    <source>
        <dbReference type="Pfam" id="PF13354"/>
    </source>
</evidence>
<dbReference type="PANTHER" id="PTHR35333">
    <property type="entry name" value="BETA-LACTAMASE"/>
    <property type="match status" value="1"/>
</dbReference>